<dbReference type="GO" id="GO:0004134">
    <property type="term" value="F:4-alpha-glucanotransferase activity"/>
    <property type="evidence" value="ECO:0007669"/>
    <property type="project" value="UniProtKB-EC"/>
</dbReference>
<evidence type="ECO:0000313" key="12">
    <source>
        <dbReference type="Proteomes" id="UP001379235"/>
    </source>
</evidence>
<dbReference type="NCBIfam" id="TIGR00217">
    <property type="entry name" value="malQ"/>
    <property type="match status" value="1"/>
</dbReference>
<organism evidence="11 12">
    <name type="scientific">Novosphingobium aquae</name>
    <dbReference type="NCBI Taxonomy" id="3133435"/>
    <lineage>
        <taxon>Bacteria</taxon>
        <taxon>Pseudomonadati</taxon>
        <taxon>Pseudomonadota</taxon>
        <taxon>Alphaproteobacteria</taxon>
        <taxon>Sphingomonadales</taxon>
        <taxon>Sphingomonadaceae</taxon>
        <taxon>Novosphingobium</taxon>
    </lineage>
</organism>
<keyword evidence="7 10" id="KW-0119">Carbohydrate metabolism</keyword>
<evidence type="ECO:0000256" key="10">
    <source>
        <dbReference type="RuleBase" id="RU361207"/>
    </source>
</evidence>
<evidence type="ECO:0000256" key="8">
    <source>
        <dbReference type="ARBA" id="ARBA00031423"/>
    </source>
</evidence>
<evidence type="ECO:0000256" key="1">
    <source>
        <dbReference type="ARBA" id="ARBA00000439"/>
    </source>
</evidence>
<keyword evidence="5 10" id="KW-0328">Glycosyltransferase</keyword>
<dbReference type="PANTHER" id="PTHR32438:SF5">
    <property type="entry name" value="4-ALPHA-GLUCANOTRANSFERASE DPE1, CHLOROPLASTIC_AMYLOPLASTIC"/>
    <property type="match status" value="1"/>
</dbReference>
<dbReference type="Pfam" id="PF02446">
    <property type="entry name" value="Glyco_hydro_77"/>
    <property type="match status" value="1"/>
</dbReference>
<gene>
    <name evidence="11" type="primary">malQ</name>
    <name evidence="11" type="ORF">WG900_15760</name>
</gene>
<evidence type="ECO:0000256" key="6">
    <source>
        <dbReference type="ARBA" id="ARBA00022679"/>
    </source>
</evidence>
<evidence type="ECO:0000256" key="4">
    <source>
        <dbReference type="ARBA" id="ARBA00020295"/>
    </source>
</evidence>
<evidence type="ECO:0000256" key="7">
    <source>
        <dbReference type="ARBA" id="ARBA00023277"/>
    </source>
</evidence>
<keyword evidence="12" id="KW-1185">Reference proteome</keyword>
<comment type="caution">
    <text evidence="11">The sequence shown here is derived from an EMBL/GenBank/DDBJ whole genome shotgun (WGS) entry which is preliminary data.</text>
</comment>
<accession>A0ABU8SCS3</accession>
<evidence type="ECO:0000313" key="11">
    <source>
        <dbReference type="EMBL" id="MEJ6011376.1"/>
    </source>
</evidence>
<dbReference type="EC" id="2.4.1.25" evidence="3 10"/>
<reference evidence="11 12" key="1">
    <citation type="submission" date="2024-03" db="EMBL/GenBank/DDBJ databases">
        <authorList>
            <person name="Jo J.-H."/>
        </authorList>
    </citation>
    <scope>NUCLEOTIDE SEQUENCE [LARGE SCALE GENOMIC DNA]</scope>
    <source>
        <strain evidence="11 12">AS3R-12</strain>
    </source>
</reference>
<dbReference type="InterPro" id="IPR003385">
    <property type="entry name" value="Glyco_hydro_77"/>
</dbReference>
<comment type="similarity">
    <text evidence="2 10">Belongs to the disproportionating enzyme family.</text>
</comment>
<name>A0ABU8SCS3_9SPHN</name>
<dbReference type="RefSeq" id="WP_339968556.1">
    <property type="nucleotide sequence ID" value="NZ_JBBHJY010000008.1"/>
</dbReference>
<comment type="catalytic activity">
    <reaction evidence="1 10">
        <text>Transfers a segment of a (1-&gt;4)-alpha-D-glucan to a new position in an acceptor, which may be glucose or a (1-&gt;4)-alpha-D-glucan.</text>
        <dbReference type="EC" id="2.4.1.25"/>
    </reaction>
</comment>
<proteinExistence type="inferred from homology"/>
<dbReference type="Gene3D" id="3.20.20.80">
    <property type="entry name" value="Glycosidases"/>
    <property type="match status" value="1"/>
</dbReference>
<dbReference type="SUPFAM" id="SSF51445">
    <property type="entry name" value="(Trans)glycosidases"/>
    <property type="match status" value="1"/>
</dbReference>
<dbReference type="InterPro" id="IPR017853">
    <property type="entry name" value="GH"/>
</dbReference>
<dbReference type="EMBL" id="JBBHJY010000008">
    <property type="protein sequence ID" value="MEJ6011376.1"/>
    <property type="molecule type" value="Genomic_DNA"/>
</dbReference>
<evidence type="ECO:0000256" key="9">
    <source>
        <dbReference type="ARBA" id="ARBA00031501"/>
    </source>
</evidence>
<evidence type="ECO:0000256" key="3">
    <source>
        <dbReference type="ARBA" id="ARBA00012560"/>
    </source>
</evidence>
<protein>
    <recommendedName>
        <fullName evidence="4 10">4-alpha-glucanotransferase</fullName>
        <ecNumber evidence="3 10">2.4.1.25</ecNumber>
    </recommendedName>
    <alternativeName>
        <fullName evidence="8 10">Amylomaltase</fullName>
    </alternativeName>
    <alternativeName>
        <fullName evidence="9 10">Disproportionating enzyme</fullName>
    </alternativeName>
</protein>
<dbReference type="PANTHER" id="PTHR32438">
    <property type="entry name" value="4-ALPHA-GLUCANOTRANSFERASE DPE1, CHLOROPLASTIC/AMYLOPLASTIC"/>
    <property type="match status" value="1"/>
</dbReference>
<sequence>MVQTASDDIHRLAEAAGLQCSWRDVEGRDQIVAGDALARILEHLGYETGTQRKRAASLKRTLEAGTGLPPLVVTEVGMETPLSTSASSAELTDEQGVTQRLAITDAALSPVALPGYYDLVLADGTCSLAVAPAACPLPAATGKRLWGTSLQIPSLRGTRETAFGGLGELSEVVLSLAQVGCQAVAINPVHALFPGVGDDFSPYSPSSRTFLNTAMADPALLGLGPLKASQGAALIDWPSAMPEHLAALRESFAGLSPEQLARIAAADGRDDPGLSRHALHEALYCHFRAKGARDWRDWPARFRSPDSAASRRFAEQHADEIAFHLYAQRLASEGLSAVQDGAKAAGMSIGLIADLAVGVRPYGSDCWAMPGAMLSGLTIGAPPDPLGPLGQNWSITGFSPEGLRSSGYAPWIAMLRSALRSAGGLRIDHAFGLARLWLIPEGGECADGAYLTYPFLDLARLVTLEAHRAGAMIIAEDLGTAPPGFTSAVTHRNMLGMRVLWFERAEDHGFIGAHDYPANCVAMTGTHDTPTVAGWWSGRDLDWAEELGRLPEGVDRQKAEDIRDWDRGLLWSTIGSEGRPAADNPDPAVHAALAHIGKSPAVIAIAPIEDLLAQIEQPNLPGTTSGHPNWQIRQDAPLGDRLRESGTLSRIAAISCAESNLGG</sequence>
<dbReference type="Proteomes" id="UP001379235">
    <property type="component" value="Unassembled WGS sequence"/>
</dbReference>
<evidence type="ECO:0000256" key="5">
    <source>
        <dbReference type="ARBA" id="ARBA00022676"/>
    </source>
</evidence>
<evidence type="ECO:0000256" key="2">
    <source>
        <dbReference type="ARBA" id="ARBA00005684"/>
    </source>
</evidence>
<keyword evidence="6 10" id="KW-0808">Transferase</keyword>